<sequence length="199" mass="22588">MKILIDNGHGENTPGKRSPDGKLREYLYAREIAESVERALRAKGYDVERIVHETVDVPLAERARRVNEICARYGATNVLLVSIHCNAAGNGEWMSARGWSAYTSKGKTKSDELATMLYEEAEQNFAGQKIRRDNSDGDPDWEENFYILVKTKCPAVLTENFFQDNKEDVDYLYSDKGKQAIIKTHVDAIIKYVTKYGKT</sequence>
<dbReference type="SUPFAM" id="SSF53187">
    <property type="entry name" value="Zn-dependent exopeptidases"/>
    <property type="match status" value="1"/>
</dbReference>
<evidence type="ECO:0000256" key="4">
    <source>
        <dbReference type="SAM" id="MobiDB-lite"/>
    </source>
</evidence>
<dbReference type="Pfam" id="PF01520">
    <property type="entry name" value="Amidase_3"/>
    <property type="match status" value="1"/>
</dbReference>
<comment type="catalytic activity">
    <reaction evidence="1">
        <text>Hydrolyzes the link between N-acetylmuramoyl residues and L-amino acid residues in certain cell-wall glycopeptides.</text>
        <dbReference type="EC" id="3.5.1.28"/>
    </reaction>
</comment>
<dbReference type="GO" id="GO:0009253">
    <property type="term" value="P:peptidoglycan catabolic process"/>
    <property type="evidence" value="ECO:0007669"/>
    <property type="project" value="InterPro"/>
</dbReference>
<organism evidence="6 7">
    <name type="scientific">Bacteroides cellulosilyticus</name>
    <dbReference type="NCBI Taxonomy" id="246787"/>
    <lineage>
        <taxon>Bacteria</taxon>
        <taxon>Pseudomonadati</taxon>
        <taxon>Bacteroidota</taxon>
        <taxon>Bacteroidia</taxon>
        <taxon>Bacteroidales</taxon>
        <taxon>Bacteroidaceae</taxon>
        <taxon>Bacteroides</taxon>
    </lineage>
</organism>
<evidence type="ECO:0000256" key="1">
    <source>
        <dbReference type="ARBA" id="ARBA00001561"/>
    </source>
</evidence>
<evidence type="ECO:0000313" key="7">
    <source>
        <dbReference type="Proteomes" id="UP000448877"/>
    </source>
</evidence>
<dbReference type="RefSeq" id="WP_004318007.1">
    <property type="nucleotide sequence ID" value="NZ_VVYV01000073.1"/>
</dbReference>
<dbReference type="InterPro" id="IPR002508">
    <property type="entry name" value="MurNAc-LAA_cat"/>
</dbReference>
<dbReference type="GO" id="GO:0008745">
    <property type="term" value="F:N-acetylmuramoyl-L-alanine amidase activity"/>
    <property type="evidence" value="ECO:0007669"/>
    <property type="project" value="UniProtKB-EC"/>
</dbReference>
<dbReference type="CDD" id="cd02696">
    <property type="entry name" value="MurNAc-LAA"/>
    <property type="match status" value="1"/>
</dbReference>
<dbReference type="AlphaFoldDB" id="A0A642PQ68"/>
<dbReference type="GO" id="GO:0030288">
    <property type="term" value="C:outer membrane-bounded periplasmic space"/>
    <property type="evidence" value="ECO:0007669"/>
    <property type="project" value="TreeGrafter"/>
</dbReference>
<dbReference type="EC" id="3.5.1.28" evidence="2"/>
<evidence type="ECO:0000256" key="2">
    <source>
        <dbReference type="ARBA" id="ARBA00011901"/>
    </source>
</evidence>
<evidence type="ECO:0000259" key="5">
    <source>
        <dbReference type="SMART" id="SM00646"/>
    </source>
</evidence>
<dbReference type="PANTHER" id="PTHR30404">
    <property type="entry name" value="N-ACETYLMURAMOYL-L-ALANINE AMIDASE"/>
    <property type="match status" value="1"/>
</dbReference>
<reference evidence="6 7" key="1">
    <citation type="journal article" date="2019" name="Nat. Med.">
        <title>A library of human gut bacterial isolates paired with longitudinal multiomics data enables mechanistic microbiome research.</title>
        <authorList>
            <person name="Poyet M."/>
            <person name="Groussin M."/>
            <person name="Gibbons S.M."/>
            <person name="Avila-Pacheco J."/>
            <person name="Jiang X."/>
            <person name="Kearney S.M."/>
            <person name="Perrotta A.R."/>
            <person name="Berdy B."/>
            <person name="Zhao S."/>
            <person name="Lieberman T.D."/>
            <person name="Swanson P.K."/>
            <person name="Smith M."/>
            <person name="Roesemann S."/>
            <person name="Alexander J.E."/>
            <person name="Rich S.A."/>
            <person name="Livny J."/>
            <person name="Vlamakis H."/>
            <person name="Clish C."/>
            <person name="Bullock K."/>
            <person name="Deik A."/>
            <person name="Scott J."/>
            <person name="Pierce K.A."/>
            <person name="Xavier R.J."/>
            <person name="Alm E.J."/>
        </authorList>
    </citation>
    <scope>NUCLEOTIDE SEQUENCE [LARGE SCALE GENOMIC DNA]</scope>
    <source>
        <strain evidence="6 7">BIOML-A6</strain>
    </source>
</reference>
<feature type="region of interest" description="Disordered" evidence="4">
    <location>
        <begin position="1"/>
        <end position="20"/>
    </location>
</feature>
<dbReference type="Gene3D" id="3.40.630.40">
    <property type="entry name" value="Zn-dependent exopeptidases"/>
    <property type="match status" value="1"/>
</dbReference>
<name>A0A642PQ68_9BACE</name>
<evidence type="ECO:0000313" key="6">
    <source>
        <dbReference type="EMBL" id="KAA5412336.1"/>
    </source>
</evidence>
<proteinExistence type="predicted"/>
<dbReference type="EMBL" id="VVYV01000073">
    <property type="protein sequence ID" value="KAA5412336.1"/>
    <property type="molecule type" value="Genomic_DNA"/>
</dbReference>
<feature type="domain" description="MurNAc-LAA" evidence="5">
    <location>
        <begin position="67"/>
        <end position="190"/>
    </location>
</feature>
<gene>
    <name evidence="6" type="ORF">F2Y81_26150</name>
</gene>
<dbReference type="Proteomes" id="UP000448877">
    <property type="component" value="Unassembled WGS sequence"/>
</dbReference>
<dbReference type="PANTHER" id="PTHR30404:SF0">
    <property type="entry name" value="N-ACETYLMURAMOYL-L-ALANINE AMIDASE AMIC"/>
    <property type="match status" value="1"/>
</dbReference>
<dbReference type="InterPro" id="IPR050695">
    <property type="entry name" value="N-acetylmuramoyl_amidase_3"/>
</dbReference>
<dbReference type="SMART" id="SM00646">
    <property type="entry name" value="Ami_3"/>
    <property type="match status" value="1"/>
</dbReference>
<comment type="caution">
    <text evidence="6">The sequence shown here is derived from an EMBL/GenBank/DDBJ whole genome shotgun (WGS) entry which is preliminary data.</text>
</comment>
<accession>A0A642PQ68</accession>
<protein>
    <recommendedName>
        <fullName evidence="2">N-acetylmuramoyl-L-alanine amidase</fullName>
        <ecNumber evidence="2">3.5.1.28</ecNumber>
    </recommendedName>
</protein>
<evidence type="ECO:0000256" key="3">
    <source>
        <dbReference type="ARBA" id="ARBA00022801"/>
    </source>
</evidence>
<keyword evidence="3" id="KW-0378">Hydrolase</keyword>